<dbReference type="PANTHER" id="PTHR34222:SF79">
    <property type="entry name" value="RETROVIRUS-RELATED POL POLYPROTEIN FROM TRANSPOSON TNT 1-94"/>
    <property type="match status" value="1"/>
</dbReference>
<sequence>MQRLISMITECIIQDHNGLVQSGFIRQSRSSLVLLLVVVPDLHAITIGGPLDSTTIKAWITGLISKTKGIQDGKLHATRIEINNKSRLSITDEVVILVFFQTCWWQLSSVRMGSSLAIPKNTFVEELSATMTEVSGSKSPKKNESSTIVSGLHLQETSALITPEWLDEDYEEWEDENCLVQSWLLDVMTKDIRSLFLLLSMAKEIWEAVKNTYSVDQDASKAYQLHCEVFSVRQNGGSVISYFGKLQKIWQELDDIDACIMECANDIAIYTTKVNSERVYKFLASLDPHLDGVRGRVLSTKPLPDIQATYAIVCSEANRKDAMLGENIGEGTVMASRKMTISKKDQKCTHCNGTSHTVDTCFRLHEYPEWHPMGKKASHKEANSDPKANLATTLAFTTKSKLEAFFTSEYISSSGDSSEQGEFSDEREELSVVEPETSHTEDNALHDSTMPPNNSTQPLSQSSSEIPPEGGFKAKDQDTMRTPSLIAQCLPGLVPQDRGSHSTFTVSERDVHLPSPAVEIIPSKMAHPYKYAGDSVDLQGLNVFKGRISVADIIGFAGSEMISSKPDGRSETYCGFRAGFVKSWDSSIDLVNVLKHEIRDGQLSFRGKRVLELGCSYGLPGIFACLKGAATVHFQDLNAETIRCTTIPNVLANLEQARDRQIRQPESPLLTPSRHSLTPAVHFYAGDWEELPTVLSTVRSDTGFDVPTATSVSFSEEDFMDACSSQDGSIIGHGSSSSRRSRKLSRSRAWERASETEQGEEGGYDVILMTETPYSLSSLKKLYALIKKCLRPPYGVVFLATKRTYVGFNNATRHLRSLMDEEGIFGAHLVKEVTDREIWKFFLK</sequence>
<feature type="compositionally biased region" description="Basic and acidic residues" evidence="1">
    <location>
        <begin position="436"/>
        <end position="445"/>
    </location>
</feature>
<dbReference type="EMBL" id="WJXA01000006">
    <property type="protein sequence ID" value="KAF7142030.1"/>
    <property type="molecule type" value="Genomic_DNA"/>
</dbReference>
<proteinExistence type="predicted"/>
<evidence type="ECO:0000313" key="3">
    <source>
        <dbReference type="Proteomes" id="UP000626092"/>
    </source>
</evidence>
<comment type="caution">
    <text evidence="2">The sequence shown here is derived from an EMBL/GenBank/DDBJ whole genome shotgun (WGS) entry which is preliminary data.</text>
</comment>
<evidence type="ECO:0000313" key="2">
    <source>
        <dbReference type="EMBL" id="KAF7142030.1"/>
    </source>
</evidence>
<accession>A0A834GUL0</accession>
<evidence type="ECO:0000256" key="1">
    <source>
        <dbReference type="SAM" id="MobiDB-lite"/>
    </source>
</evidence>
<dbReference type="PANTHER" id="PTHR34222">
    <property type="entry name" value="GAG_PRE-INTEGRS DOMAIN-CONTAINING PROTEIN"/>
    <property type="match status" value="1"/>
</dbReference>
<dbReference type="AlphaFoldDB" id="A0A834GUL0"/>
<dbReference type="OrthoDB" id="1723750at2759"/>
<feature type="region of interest" description="Disordered" evidence="1">
    <location>
        <begin position="726"/>
        <end position="756"/>
    </location>
</feature>
<name>A0A834GUL0_RHOSS</name>
<organism evidence="2 3">
    <name type="scientific">Rhododendron simsii</name>
    <name type="common">Sims's rhododendron</name>
    <dbReference type="NCBI Taxonomy" id="118357"/>
    <lineage>
        <taxon>Eukaryota</taxon>
        <taxon>Viridiplantae</taxon>
        <taxon>Streptophyta</taxon>
        <taxon>Embryophyta</taxon>
        <taxon>Tracheophyta</taxon>
        <taxon>Spermatophyta</taxon>
        <taxon>Magnoliopsida</taxon>
        <taxon>eudicotyledons</taxon>
        <taxon>Gunneridae</taxon>
        <taxon>Pentapetalae</taxon>
        <taxon>asterids</taxon>
        <taxon>Ericales</taxon>
        <taxon>Ericaceae</taxon>
        <taxon>Ericoideae</taxon>
        <taxon>Rhodoreae</taxon>
        <taxon>Rhododendron</taxon>
    </lineage>
</organism>
<protein>
    <submittedName>
        <fullName evidence="2">Uncharacterized protein</fullName>
    </submittedName>
</protein>
<dbReference type="InterPro" id="IPR029063">
    <property type="entry name" value="SAM-dependent_MTases_sf"/>
</dbReference>
<feature type="region of interest" description="Disordered" evidence="1">
    <location>
        <begin position="411"/>
        <end position="479"/>
    </location>
</feature>
<feature type="compositionally biased region" description="Low complexity" evidence="1">
    <location>
        <begin position="726"/>
        <end position="738"/>
    </location>
</feature>
<dbReference type="Proteomes" id="UP000626092">
    <property type="component" value="Unassembled WGS sequence"/>
</dbReference>
<feature type="compositionally biased region" description="Low complexity" evidence="1">
    <location>
        <begin position="411"/>
        <end position="421"/>
    </location>
</feature>
<gene>
    <name evidence="2" type="ORF">RHSIM_Rhsim06G0131800</name>
</gene>
<dbReference type="Gene3D" id="3.40.50.150">
    <property type="entry name" value="Vaccinia Virus protein VP39"/>
    <property type="match status" value="1"/>
</dbReference>
<keyword evidence="3" id="KW-1185">Reference proteome</keyword>
<reference evidence="2" key="1">
    <citation type="submission" date="2019-11" db="EMBL/GenBank/DDBJ databases">
        <authorList>
            <person name="Liu Y."/>
            <person name="Hou J."/>
            <person name="Li T.-Q."/>
            <person name="Guan C.-H."/>
            <person name="Wu X."/>
            <person name="Wu H.-Z."/>
            <person name="Ling F."/>
            <person name="Zhang R."/>
            <person name="Shi X.-G."/>
            <person name="Ren J.-P."/>
            <person name="Chen E.-F."/>
            <person name="Sun J.-M."/>
        </authorList>
    </citation>
    <scope>NUCLEOTIDE SEQUENCE</scope>
    <source>
        <strain evidence="2">Adult_tree_wgs_1</strain>
        <tissue evidence="2">Leaves</tissue>
    </source>
</reference>
<feature type="compositionally biased region" description="Polar residues" evidence="1">
    <location>
        <begin position="450"/>
        <end position="465"/>
    </location>
</feature>
<dbReference type="SUPFAM" id="SSF53335">
    <property type="entry name" value="S-adenosyl-L-methionine-dependent methyltransferases"/>
    <property type="match status" value="1"/>
</dbReference>